<evidence type="ECO:0000313" key="1">
    <source>
        <dbReference type="EMBL" id="BFD46225.1"/>
    </source>
</evidence>
<accession>A0AAT9G8U7</accession>
<gene>
    <name evidence="1" type="ORF">DMENIID0002_08710</name>
</gene>
<dbReference type="AlphaFoldDB" id="A0AAT9G8U7"/>
<organism evidence="1">
    <name type="scientific">Candidatus Tisiphia endosymbiont of Sergentomyia squamirostris</name>
    <dbReference type="NCBI Taxonomy" id="3113639"/>
    <lineage>
        <taxon>Bacteria</taxon>
        <taxon>Pseudomonadati</taxon>
        <taxon>Pseudomonadota</taxon>
        <taxon>Alphaproteobacteria</taxon>
        <taxon>Rickettsiales</taxon>
        <taxon>Rickettsiaceae</taxon>
        <taxon>Rickettsieae</taxon>
        <taxon>Candidatus Tisiphia</taxon>
    </lineage>
</organism>
<name>A0AAT9G8U7_9RICK</name>
<dbReference type="EMBL" id="AP029170">
    <property type="protein sequence ID" value="BFD46225.1"/>
    <property type="molecule type" value="Genomic_DNA"/>
</dbReference>
<reference evidence="1" key="1">
    <citation type="submission" date="2024-01" db="EMBL/GenBank/DDBJ databases">
        <title>Sequencing the genomes of a sandfly, Sergentomyia squamirostris, and its two endosymbionts.</title>
        <authorList>
            <person name="Itokawa K."/>
            <person name="Sanjoba C."/>
        </authorList>
    </citation>
    <scope>NUCLEOTIDE SEQUENCE</scope>
    <source>
        <strain evidence="1">RiSSQ</strain>
    </source>
</reference>
<sequence length="75" mass="8698">MNTKKSVILYYAMAIKIGTIGEQEQPIKMKKTLGCRSYSVLQLGIRSIKQAYSHSKQFFDFLIIKLFKLHFVQPT</sequence>
<protein>
    <submittedName>
        <fullName evidence="1">Uncharacterized protein</fullName>
    </submittedName>
</protein>
<proteinExistence type="predicted"/>